<evidence type="ECO:0000256" key="5">
    <source>
        <dbReference type="ARBA" id="ARBA00023172"/>
    </source>
</evidence>
<dbReference type="NCBIfam" id="NF033543">
    <property type="entry name" value="transpos_IS256"/>
    <property type="match status" value="1"/>
</dbReference>
<dbReference type="KEGG" id="caqu:CAQU_00080"/>
<dbReference type="Pfam" id="PF00872">
    <property type="entry name" value="Transposase_mut"/>
    <property type="match status" value="1"/>
</dbReference>
<evidence type="ECO:0000313" key="15">
    <source>
        <dbReference type="EMBL" id="APT85657.1"/>
    </source>
</evidence>
<keyword evidence="3 6" id="KW-0815">Transposition</keyword>
<dbReference type="KEGG" id="caqu:CAQU_00640"/>
<dbReference type="EMBL" id="CP009245">
    <property type="protein sequence ID" value="APT84317.1"/>
    <property type="molecule type" value="Genomic_DNA"/>
</dbReference>
<proteinExistence type="inferred from homology"/>
<dbReference type="Proteomes" id="UP000185478">
    <property type="component" value="Chromosome"/>
</dbReference>
<keyword evidence="5 6" id="KW-0233">DNA recombination</keyword>
<evidence type="ECO:0000313" key="17">
    <source>
        <dbReference type="Proteomes" id="UP000185478"/>
    </source>
</evidence>
<dbReference type="EMBL" id="CP009245">
    <property type="protein sequence ID" value="APT85118.1"/>
    <property type="molecule type" value="Genomic_DNA"/>
</dbReference>
<evidence type="ECO:0000313" key="16">
    <source>
        <dbReference type="EMBL" id="APT85673.1"/>
    </source>
</evidence>
<keyword evidence="6" id="KW-0814">Transposable element</keyword>
<evidence type="ECO:0000256" key="1">
    <source>
        <dbReference type="ARBA" id="ARBA00002190"/>
    </source>
</evidence>
<dbReference type="KEGG" id="caqu:CAQU_05625"/>
<dbReference type="KEGG" id="caqu:CAQU_08595"/>
<dbReference type="EMBL" id="CP009245">
    <property type="protein sequence ID" value="APT83753.1"/>
    <property type="molecule type" value="Genomic_DNA"/>
</dbReference>
<dbReference type="EMBL" id="CP009245">
    <property type="protein sequence ID" value="APT83916.1"/>
    <property type="molecule type" value="Genomic_DNA"/>
</dbReference>
<evidence type="ECO:0000313" key="8">
    <source>
        <dbReference type="EMBL" id="APT83753.1"/>
    </source>
</evidence>
<keyword evidence="17" id="KW-1185">Reference proteome</keyword>
<dbReference type="EMBL" id="CP009245">
    <property type="protein sequence ID" value="APT83839.1"/>
    <property type="molecule type" value="Genomic_DNA"/>
</dbReference>
<evidence type="ECO:0000256" key="4">
    <source>
        <dbReference type="ARBA" id="ARBA00023125"/>
    </source>
</evidence>
<comment type="similarity">
    <text evidence="2 6">Belongs to the transposase mutator family.</text>
</comment>
<feature type="compositionally biased region" description="Polar residues" evidence="7">
    <location>
        <begin position="87"/>
        <end position="98"/>
    </location>
</feature>
<evidence type="ECO:0000313" key="11">
    <source>
        <dbReference type="EMBL" id="APT84255.1"/>
    </source>
</evidence>
<keyword evidence="4 6" id="KW-0238">DNA-binding</keyword>
<reference evidence="9 17" key="1">
    <citation type="submission" date="2014-08" db="EMBL/GenBank/DDBJ databases">
        <title>Complete genome sequence of Corynebacterium aquilae S-613T(T) (=DSM 44791(T)), isolated from the choana of a healthy golden eagle.</title>
        <authorList>
            <person name="Ruckert C."/>
            <person name="Albersmeier A."/>
            <person name="Winkler A."/>
            <person name="Kalinowski J."/>
        </authorList>
    </citation>
    <scope>NUCLEOTIDE SEQUENCE [LARGE SCALE GENOMIC DNA]</scope>
    <source>
        <strain evidence="9 17">S-613</strain>
    </source>
</reference>
<dbReference type="RefSeq" id="WP_075724155.1">
    <property type="nucleotide sequence ID" value="NZ_CP009245.1"/>
</dbReference>
<dbReference type="KEGG" id="caqu:CAQU_12100"/>
<evidence type="ECO:0000313" key="12">
    <source>
        <dbReference type="EMBL" id="APT84317.1"/>
    </source>
</evidence>
<dbReference type="GO" id="GO:0006313">
    <property type="term" value="P:DNA transposition"/>
    <property type="evidence" value="ECO:0007669"/>
    <property type="project" value="UniProtKB-UniRule"/>
</dbReference>
<evidence type="ECO:0000256" key="7">
    <source>
        <dbReference type="SAM" id="MobiDB-lite"/>
    </source>
</evidence>
<evidence type="ECO:0000256" key="3">
    <source>
        <dbReference type="ARBA" id="ARBA00022578"/>
    </source>
</evidence>
<evidence type="ECO:0000313" key="13">
    <source>
        <dbReference type="EMBL" id="APT84632.1"/>
    </source>
</evidence>
<dbReference type="KEGG" id="caqu:CAQU_01210"/>
<dbReference type="OrthoDB" id="9793302at2"/>
<name>A0A1L7CDC1_9CORY</name>
<dbReference type="KEGG" id="caqu:CAQU_03690"/>
<evidence type="ECO:0000256" key="6">
    <source>
        <dbReference type="RuleBase" id="RU365089"/>
    </source>
</evidence>
<feature type="region of interest" description="Disordered" evidence="7">
    <location>
        <begin position="71"/>
        <end position="117"/>
    </location>
</feature>
<dbReference type="KEGG" id="caqu:CAQU_12205"/>
<dbReference type="PANTHER" id="PTHR33217:SF8">
    <property type="entry name" value="MUTATOR FAMILY TRANSPOSASE"/>
    <property type="match status" value="1"/>
</dbReference>
<dbReference type="GO" id="GO:0004803">
    <property type="term" value="F:transposase activity"/>
    <property type="evidence" value="ECO:0007669"/>
    <property type="project" value="UniProtKB-UniRule"/>
</dbReference>
<accession>A0A1L7CDC1</accession>
<dbReference type="KEGG" id="caqu:CAQU_03305"/>
<protein>
    <recommendedName>
        <fullName evidence="6">Mutator family transposase</fullName>
    </recommendedName>
</protein>
<comment type="function">
    <text evidence="1 6">Required for the transposition of the insertion element.</text>
</comment>
<dbReference type="GO" id="GO:0003677">
    <property type="term" value="F:DNA binding"/>
    <property type="evidence" value="ECO:0007669"/>
    <property type="project" value="UniProtKB-UniRule"/>
</dbReference>
<evidence type="ECO:0000313" key="9">
    <source>
        <dbReference type="EMBL" id="APT83839.1"/>
    </source>
</evidence>
<evidence type="ECO:0000313" key="10">
    <source>
        <dbReference type="EMBL" id="APT83916.1"/>
    </source>
</evidence>
<organism evidence="9 17">
    <name type="scientific">Corynebacterium aquilae DSM 44791</name>
    <dbReference type="NCBI Taxonomy" id="1431546"/>
    <lineage>
        <taxon>Bacteria</taxon>
        <taxon>Bacillati</taxon>
        <taxon>Actinomycetota</taxon>
        <taxon>Actinomycetes</taxon>
        <taxon>Mycobacteriales</taxon>
        <taxon>Corynebacteriaceae</taxon>
        <taxon>Corynebacterium</taxon>
    </lineage>
</organism>
<dbReference type="EMBL" id="CP009245">
    <property type="protein sequence ID" value="APT84632.1"/>
    <property type="molecule type" value="Genomic_DNA"/>
</dbReference>
<evidence type="ECO:0000313" key="14">
    <source>
        <dbReference type="EMBL" id="APT85118.1"/>
    </source>
</evidence>
<evidence type="ECO:0000256" key="2">
    <source>
        <dbReference type="ARBA" id="ARBA00010961"/>
    </source>
</evidence>
<dbReference type="EMBL" id="CP009245">
    <property type="protein sequence ID" value="APT85673.1"/>
    <property type="molecule type" value="Genomic_DNA"/>
</dbReference>
<dbReference type="EMBL" id="CP009245">
    <property type="protein sequence ID" value="APT85657.1"/>
    <property type="molecule type" value="Genomic_DNA"/>
</dbReference>
<gene>
    <name evidence="8" type="ORF">CAQU_00080</name>
    <name evidence="9" type="ORF">CAQU_00640</name>
    <name evidence="10" type="ORF">CAQU_01210</name>
    <name evidence="11" type="ORF">CAQU_03305</name>
    <name evidence="12" type="ORF">CAQU_03690</name>
    <name evidence="13" type="ORF">CAQU_05625</name>
    <name evidence="14" type="ORF">CAQU_08595</name>
    <name evidence="15" type="ORF">CAQU_12100</name>
    <name evidence="16" type="ORF">CAQU_12205</name>
</gene>
<sequence>MTTMTTRDPQDKARLKQLEKRLMSSPELAEILKEFATSSTDINDMVRSMIQTGINTALQAEMDAHLGYQAGDRTGKARHGTADNHRNGSYNKTVQSQYGPIDITVPRDRSGSFTPRMVPKGARRITDVDDLIISLYAAGTSLRDIQHHLATTLGVDLSHETISQITDQVLDEVLAWQHRDLEEFYPVIYLDALRIKIRDGARVVNKACYMAVGITMEGTRQILGLWIANNEGAAFWAQVCAELANRGVKDVFIVCCDGLKGFEQAVQATWPDAMVQTCVVHLIRTALRWVAAKDRSAVAAALKKIYTAATAEQALAFLDEFDASDMGLKYPQAVKAWRDAWERFIPFLQFPPQARKVVYTTNAIESMNAQLRKATRNRGQFPNDAAAVKALWLMICHIEDRQAEKTKKKAGRARAGTSRFVEGVRVTGWVAAINQLSAHYPDRFEPYL</sequence>
<dbReference type="AlphaFoldDB" id="A0A1L7CDC1"/>
<dbReference type="PANTHER" id="PTHR33217">
    <property type="entry name" value="TRANSPOSASE FOR INSERTION SEQUENCE ELEMENT IS1081"/>
    <property type="match status" value="1"/>
</dbReference>
<dbReference type="PROSITE" id="PS01007">
    <property type="entry name" value="TRANSPOSASE_MUTATOR"/>
    <property type="match status" value="1"/>
</dbReference>
<dbReference type="InterPro" id="IPR001207">
    <property type="entry name" value="Transposase_mutator"/>
</dbReference>
<dbReference type="EMBL" id="CP009245">
    <property type="protein sequence ID" value="APT84255.1"/>
    <property type="molecule type" value="Genomic_DNA"/>
</dbReference>